<dbReference type="Proteomes" id="UP000034681">
    <property type="component" value="Unassembled WGS sequence"/>
</dbReference>
<dbReference type="AlphaFoldDB" id="A0A0M2PSM0"/>
<feature type="domain" description="Glycosyltransferase subfamily 4-like N-terminal" evidence="1">
    <location>
        <begin position="17"/>
        <end position="221"/>
    </location>
</feature>
<dbReference type="Gene3D" id="3.40.50.2000">
    <property type="entry name" value="Glycogen Phosphorylase B"/>
    <property type="match status" value="2"/>
</dbReference>
<keyword evidence="3" id="KW-1185">Reference proteome</keyword>
<evidence type="ECO:0000313" key="2">
    <source>
        <dbReference type="EMBL" id="KKI99515.1"/>
    </source>
</evidence>
<dbReference type="STRING" id="317619.GCA_000332315_04336"/>
<evidence type="ECO:0000313" key="3">
    <source>
        <dbReference type="Proteomes" id="UP000034681"/>
    </source>
</evidence>
<organism evidence="2 3">
    <name type="scientific">Prochlorothrix hollandica PCC 9006 = CALU 1027</name>
    <dbReference type="NCBI Taxonomy" id="317619"/>
    <lineage>
        <taxon>Bacteria</taxon>
        <taxon>Bacillati</taxon>
        <taxon>Cyanobacteriota</taxon>
        <taxon>Cyanophyceae</taxon>
        <taxon>Prochlorotrichales</taxon>
        <taxon>Prochlorotrichaceae</taxon>
        <taxon>Prochlorothrix</taxon>
    </lineage>
</organism>
<dbReference type="PANTHER" id="PTHR45947:SF3">
    <property type="entry name" value="SULFOQUINOVOSYL TRANSFERASE SQD2"/>
    <property type="match status" value="1"/>
</dbReference>
<gene>
    <name evidence="2" type="ORF">PROH_13060</name>
</gene>
<protein>
    <submittedName>
        <fullName evidence="2">Glycosyl transferase family 1</fullName>
    </submittedName>
</protein>
<keyword evidence="2" id="KW-0808">Transferase</keyword>
<dbReference type="PANTHER" id="PTHR45947">
    <property type="entry name" value="SULFOQUINOVOSYL TRANSFERASE SQD2"/>
    <property type="match status" value="1"/>
</dbReference>
<proteinExistence type="predicted"/>
<comment type="caution">
    <text evidence="2">The sequence shown here is derived from an EMBL/GenBank/DDBJ whole genome shotgun (WGS) entry which is preliminary data.</text>
</comment>
<dbReference type="SUPFAM" id="SSF53756">
    <property type="entry name" value="UDP-Glycosyltransferase/glycogen phosphorylase"/>
    <property type="match status" value="1"/>
</dbReference>
<accession>A0A0M2PSM0</accession>
<dbReference type="RefSeq" id="WP_017714432.1">
    <property type="nucleotide sequence ID" value="NZ_KB235942.1"/>
</dbReference>
<dbReference type="Pfam" id="PF13692">
    <property type="entry name" value="Glyco_trans_1_4"/>
    <property type="match status" value="1"/>
</dbReference>
<dbReference type="InterPro" id="IPR050194">
    <property type="entry name" value="Glycosyltransferase_grp1"/>
</dbReference>
<reference evidence="2" key="1">
    <citation type="submission" date="2012-04" db="EMBL/GenBank/DDBJ databases">
        <authorList>
            <person name="Borisov I.G."/>
            <person name="Ivanikova N.V."/>
            <person name="Pinevich A.V."/>
        </authorList>
    </citation>
    <scope>NUCLEOTIDE SEQUENCE [LARGE SCALE GENOMIC DNA]</scope>
    <source>
        <strain evidence="2">CALU 1027</strain>
    </source>
</reference>
<sequence length="414" mass="45794">MNILMLSATFPYPPSRGGTQNRTFHLMQALQRSGHSLTLVTQRDTSVTGDQITALGQWVEDLQVFPAPPVPSGQRSAKIRRFGQVLIQGTPSHVLHRYHPDLQRWVDAGVNQGRWQAITCEHSVNEIHVRPQWRRQFPQLQIVLNVHSSLYRTCANQLATGTAEKPWRDRLLLPLLHRYERQTCGKFSQIVVTTDEDQRQFQAFQSAAPVTVIANGVDLEQFPYRAADPGGQHLVFVGGLDYFVNIDAACRLGREVLPPLLERYPHTTVTLVGSNPAEAVLALAQHPQITVTGRVPSVAEYLHRGTVFVAPLRTGFGMKIKTLEAMAAGIPVVASDRGLEGITGADRPGATAALRANTIAETVAAIGQLFEDPPLRQTLSRHGRSLVESEYTWARAGERYGQLLMGNLMDNLES</sequence>
<name>A0A0M2PSM0_PROHO</name>
<dbReference type="Pfam" id="PF13439">
    <property type="entry name" value="Glyco_transf_4"/>
    <property type="match status" value="1"/>
</dbReference>
<dbReference type="EMBL" id="AJTX02000005">
    <property type="protein sequence ID" value="KKI99515.1"/>
    <property type="molecule type" value="Genomic_DNA"/>
</dbReference>
<dbReference type="InterPro" id="IPR028098">
    <property type="entry name" value="Glyco_trans_4-like_N"/>
</dbReference>
<dbReference type="eggNOG" id="COG0438">
    <property type="taxonomic scope" value="Bacteria"/>
</dbReference>
<evidence type="ECO:0000259" key="1">
    <source>
        <dbReference type="Pfam" id="PF13439"/>
    </source>
</evidence>
<dbReference type="GO" id="GO:0016757">
    <property type="term" value="F:glycosyltransferase activity"/>
    <property type="evidence" value="ECO:0007669"/>
    <property type="project" value="TreeGrafter"/>
</dbReference>
<dbReference type="CDD" id="cd03801">
    <property type="entry name" value="GT4_PimA-like"/>
    <property type="match status" value="1"/>
</dbReference>